<proteinExistence type="predicted"/>
<dbReference type="CDD" id="cd07067">
    <property type="entry name" value="HP_PGM_like"/>
    <property type="match status" value="1"/>
</dbReference>
<gene>
    <name evidence="4" type="ordered locus">Bsel_2907</name>
</gene>
<dbReference type="eggNOG" id="COG0406">
    <property type="taxonomic scope" value="Bacteria"/>
</dbReference>
<feature type="site" description="Transition state stabilizer" evidence="3">
    <location>
        <position position="150"/>
    </location>
</feature>
<dbReference type="GO" id="GO:0016791">
    <property type="term" value="F:phosphatase activity"/>
    <property type="evidence" value="ECO:0007669"/>
    <property type="project" value="TreeGrafter"/>
</dbReference>
<feature type="binding site" evidence="2">
    <location>
        <begin position="10"/>
        <end position="17"/>
    </location>
    <ligand>
        <name>substrate</name>
    </ligand>
</feature>
<sequence length="200" mass="22896">MKQVKLYLIRHGVTAWNREGKYLGHTDEPILEESYPVIDQLQPIVDAFGNASITSSDLLRCRQTAERLFRPEDIHFDSRLREMQFGTWEGKTKNDLSGDPAFETWLNDYHLSLIPEGEGAEAFSSRVLGWWKDYTSRADFESEPHIVVAHGGVIRVLMIHLTGGKLGDFWDWKVPHGTAFQLDLEQTPSGWQAQGWSRLP</sequence>
<evidence type="ECO:0000313" key="5">
    <source>
        <dbReference type="Proteomes" id="UP000000271"/>
    </source>
</evidence>
<dbReference type="Proteomes" id="UP000000271">
    <property type="component" value="Chromosome"/>
</dbReference>
<dbReference type="Pfam" id="PF00300">
    <property type="entry name" value="His_Phos_1"/>
    <property type="match status" value="1"/>
</dbReference>
<feature type="active site" description="Proton donor/acceptor" evidence="1">
    <location>
        <position position="82"/>
    </location>
</feature>
<accession>D6XZB1</accession>
<dbReference type="PANTHER" id="PTHR48100">
    <property type="entry name" value="BROAD-SPECIFICITY PHOSPHATASE YOR283W-RELATED"/>
    <property type="match status" value="1"/>
</dbReference>
<dbReference type="OrthoDB" id="9783269at2"/>
<dbReference type="InterPro" id="IPR013078">
    <property type="entry name" value="His_Pase_superF_clade-1"/>
</dbReference>
<feature type="binding site" evidence="2">
    <location>
        <position position="93"/>
    </location>
    <ligand>
        <name>substrate</name>
    </ligand>
</feature>
<dbReference type="InterPro" id="IPR050275">
    <property type="entry name" value="PGM_Phosphatase"/>
</dbReference>
<dbReference type="Gene3D" id="3.40.50.1240">
    <property type="entry name" value="Phosphoglycerate mutase-like"/>
    <property type="match status" value="1"/>
</dbReference>
<dbReference type="STRING" id="439292.Bsel_2907"/>
<dbReference type="SUPFAM" id="SSF53254">
    <property type="entry name" value="Phosphoglycerate mutase-like"/>
    <property type="match status" value="1"/>
</dbReference>
<dbReference type="HOGENOM" id="CLU_033323_8_1_9"/>
<protein>
    <submittedName>
        <fullName evidence="4">Phosphoglycerate mutase</fullName>
    </submittedName>
</protein>
<dbReference type="InterPro" id="IPR029033">
    <property type="entry name" value="His_PPase_superfam"/>
</dbReference>
<dbReference type="AlphaFoldDB" id="D6XZB1"/>
<reference evidence="4" key="1">
    <citation type="submission" date="2009-10" db="EMBL/GenBank/DDBJ databases">
        <title>Complete sequence of Bacillus selenitireducens MLS10.</title>
        <authorList>
            <consortium name="US DOE Joint Genome Institute"/>
            <person name="Lucas S."/>
            <person name="Copeland A."/>
            <person name="Lapidus A."/>
            <person name="Glavina del Rio T."/>
            <person name="Dalin E."/>
            <person name="Tice H."/>
            <person name="Bruce D."/>
            <person name="Goodwin L."/>
            <person name="Pitluck S."/>
            <person name="Sims D."/>
            <person name="Brettin T."/>
            <person name="Detter J.C."/>
            <person name="Han C."/>
            <person name="Larimer F."/>
            <person name="Land M."/>
            <person name="Hauser L."/>
            <person name="Kyrpides N."/>
            <person name="Ovchinnikova G."/>
            <person name="Stolz J."/>
        </authorList>
    </citation>
    <scope>NUCLEOTIDE SEQUENCE [LARGE SCALE GENOMIC DNA]</scope>
    <source>
        <strain evidence="4">MLS10</strain>
    </source>
</reference>
<dbReference type="EMBL" id="CP001791">
    <property type="protein sequence ID" value="ADI00396.1"/>
    <property type="molecule type" value="Genomic_DNA"/>
</dbReference>
<dbReference type="PIRSF" id="PIRSF000709">
    <property type="entry name" value="6PFK_2-Ptase"/>
    <property type="match status" value="1"/>
</dbReference>
<organism evidence="4 5">
    <name type="scientific">Bacillus selenitireducens (strain ATCC 700615 / DSM 15326 / MLS10)</name>
    <dbReference type="NCBI Taxonomy" id="439292"/>
    <lineage>
        <taxon>Bacteria</taxon>
        <taxon>Bacillati</taxon>
        <taxon>Bacillota</taxon>
        <taxon>Bacilli</taxon>
        <taxon>Bacillales</taxon>
        <taxon>Bacillaceae</taxon>
        <taxon>Salisediminibacterium</taxon>
    </lineage>
</organism>
<dbReference type="RefSeq" id="WP_013173808.1">
    <property type="nucleotide sequence ID" value="NC_014219.1"/>
</dbReference>
<dbReference type="SMART" id="SM00855">
    <property type="entry name" value="PGAM"/>
    <property type="match status" value="1"/>
</dbReference>
<name>D6XZB1_BACIE</name>
<keyword evidence="5" id="KW-1185">Reference proteome</keyword>
<evidence type="ECO:0000256" key="3">
    <source>
        <dbReference type="PIRSR" id="PIRSR613078-3"/>
    </source>
</evidence>
<evidence type="ECO:0000313" key="4">
    <source>
        <dbReference type="EMBL" id="ADI00396.1"/>
    </source>
</evidence>
<feature type="active site" description="Tele-phosphohistidine intermediate" evidence="1">
    <location>
        <position position="11"/>
    </location>
</feature>
<evidence type="ECO:0000256" key="2">
    <source>
        <dbReference type="PIRSR" id="PIRSR613078-2"/>
    </source>
</evidence>
<dbReference type="KEGG" id="bse:Bsel_2907"/>
<evidence type="ECO:0000256" key="1">
    <source>
        <dbReference type="PIRSR" id="PIRSR613078-1"/>
    </source>
</evidence>
<feature type="binding site" evidence="2">
    <location>
        <position position="60"/>
    </location>
    <ligand>
        <name>substrate</name>
    </ligand>
</feature>